<dbReference type="EMBL" id="JALJOR010000014">
    <property type="protein sequence ID" value="KAK9806303.1"/>
    <property type="molecule type" value="Genomic_DNA"/>
</dbReference>
<keyword evidence="7" id="KW-1185">Reference proteome</keyword>
<dbReference type="GO" id="GO:0005634">
    <property type="term" value="C:nucleus"/>
    <property type="evidence" value="ECO:0007669"/>
    <property type="project" value="InterPro"/>
</dbReference>
<feature type="region of interest" description="Disordered" evidence="4">
    <location>
        <begin position="464"/>
        <end position="502"/>
    </location>
</feature>
<feature type="compositionally biased region" description="Low complexity" evidence="4">
    <location>
        <begin position="189"/>
        <end position="198"/>
    </location>
</feature>
<dbReference type="InterPro" id="IPR002164">
    <property type="entry name" value="NAP_family"/>
</dbReference>
<proteinExistence type="inferred from homology"/>
<sequence length="547" mass="59664">MEDTLRTLETLQEEYAKATKELDKRWQGLLKQHATTLEPLLSRRHKLITGKAEPVPEELEGFVAPPEPELLPKAQGKGIPYFWLTVLSNQATVAEHVTQRDERALEHLEDVRVAKGMHGPVLELHFGANPYFQNRVLKRGIYAKSEGGDVLAGLREEATQVKWNPGMNLTVKETSKKAGGKKGKKKGGQQESESGQPQKKYKACSSFFRFFTPVHKPAAGHGYESSEDEHAGPSAADQRAASTADWHLELFKALVHSVAEDAAKLYTAGPLKVAHSDDDKDEEFEMGMPVLPLFWRKALKACAVSGTAVHRRDDEALTYLADVRCRHERGEPGAPSGDKLTVEFEFLPNPFFSNSVLTRTWTYEPKSPLAMAEGAPLASTDGCKIDWKAGNNLTLDSKSAKRPVGSFFCLFAPGTAHRAFGIGQAGRAAAVEVAAQEELLALDLQAQVVPHAATLYKELKDVVSDGDSDSDTAAEEQPGSDVDASHPSEPDEAGAARKAHHAAAAKHKHKGFKCNHVAVLLVLLGAVVLGQVFLFIDTLFAPQRKPQ</sequence>
<dbReference type="SUPFAM" id="SSF143113">
    <property type="entry name" value="NAP-like"/>
    <property type="match status" value="2"/>
</dbReference>
<evidence type="ECO:0000256" key="5">
    <source>
        <dbReference type="SAM" id="Phobius"/>
    </source>
</evidence>
<comment type="caution">
    <text evidence="6">The sequence shown here is derived from an EMBL/GenBank/DDBJ whole genome shotgun (WGS) entry which is preliminary data.</text>
</comment>
<dbReference type="GO" id="GO:0000724">
    <property type="term" value="P:double-strand break repair via homologous recombination"/>
    <property type="evidence" value="ECO:0007669"/>
    <property type="project" value="UniProtKB-ARBA"/>
</dbReference>
<dbReference type="Pfam" id="PF00956">
    <property type="entry name" value="NAP"/>
    <property type="match status" value="2"/>
</dbReference>
<dbReference type="AlphaFoldDB" id="A0AAW1PDY3"/>
<dbReference type="GO" id="GO:0042393">
    <property type="term" value="F:histone binding"/>
    <property type="evidence" value="ECO:0007669"/>
    <property type="project" value="UniProtKB-ARBA"/>
</dbReference>
<evidence type="ECO:0000256" key="4">
    <source>
        <dbReference type="SAM" id="MobiDB-lite"/>
    </source>
</evidence>
<keyword evidence="5" id="KW-0472">Membrane</keyword>
<feature type="region of interest" description="Disordered" evidence="4">
    <location>
        <begin position="165"/>
        <end position="199"/>
    </location>
</feature>
<keyword evidence="5" id="KW-1133">Transmembrane helix</keyword>
<dbReference type="Gene3D" id="3.30.1120.90">
    <property type="entry name" value="Nucleosome assembly protein"/>
    <property type="match status" value="2"/>
</dbReference>
<evidence type="ECO:0000256" key="2">
    <source>
        <dbReference type="ARBA" id="ARBA00023186"/>
    </source>
</evidence>
<dbReference type="GO" id="GO:0006334">
    <property type="term" value="P:nucleosome assembly"/>
    <property type="evidence" value="ECO:0007669"/>
    <property type="project" value="InterPro"/>
</dbReference>
<evidence type="ECO:0000256" key="3">
    <source>
        <dbReference type="RuleBase" id="RU003876"/>
    </source>
</evidence>
<gene>
    <name evidence="6" type="ORF">WJX72_009385</name>
</gene>
<feature type="region of interest" description="Disordered" evidence="4">
    <location>
        <begin position="219"/>
        <end position="239"/>
    </location>
</feature>
<feature type="compositionally biased region" description="Acidic residues" evidence="4">
    <location>
        <begin position="464"/>
        <end position="474"/>
    </location>
</feature>
<accession>A0AAW1PDY3</accession>
<evidence type="ECO:0008006" key="8">
    <source>
        <dbReference type="Google" id="ProtNLM"/>
    </source>
</evidence>
<evidence type="ECO:0000313" key="6">
    <source>
        <dbReference type="EMBL" id="KAK9806303.1"/>
    </source>
</evidence>
<evidence type="ECO:0000313" key="7">
    <source>
        <dbReference type="Proteomes" id="UP001489004"/>
    </source>
</evidence>
<dbReference type="PANTHER" id="PTHR11875">
    <property type="entry name" value="TESTIS-SPECIFIC Y-ENCODED PROTEIN"/>
    <property type="match status" value="1"/>
</dbReference>
<dbReference type="Proteomes" id="UP001489004">
    <property type="component" value="Unassembled WGS sequence"/>
</dbReference>
<dbReference type="InterPro" id="IPR037231">
    <property type="entry name" value="NAP-like_sf"/>
</dbReference>
<feature type="transmembrane region" description="Helical" evidence="5">
    <location>
        <begin position="517"/>
        <end position="540"/>
    </location>
</feature>
<keyword evidence="5" id="KW-0812">Transmembrane</keyword>
<protein>
    <recommendedName>
        <fullName evidence="8">Nucleosome assembly protein</fullName>
    </recommendedName>
</protein>
<evidence type="ECO:0000256" key="1">
    <source>
        <dbReference type="ARBA" id="ARBA00009947"/>
    </source>
</evidence>
<keyword evidence="2" id="KW-0143">Chaperone</keyword>
<feature type="compositionally biased region" description="Basic residues" evidence="4">
    <location>
        <begin position="178"/>
        <end position="187"/>
    </location>
</feature>
<organism evidence="6 7">
    <name type="scientific">[Myrmecia] bisecta</name>
    <dbReference type="NCBI Taxonomy" id="41462"/>
    <lineage>
        <taxon>Eukaryota</taxon>
        <taxon>Viridiplantae</taxon>
        <taxon>Chlorophyta</taxon>
        <taxon>core chlorophytes</taxon>
        <taxon>Trebouxiophyceae</taxon>
        <taxon>Trebouxiales</taxon>
        <taxon>Trebouxiaceae</taxon>
        <taxon>Myrmecia</taxon>
    </lineage>
</organism>
<reference evidence="6 7" key="1">
    <citation type="journal article" date="2024" name="Nat. Commun.">
        <title>Phylogenomics reveals the evolutionary origins of lichenization in chlorophyte algae.</title>
        <authorList>
            <person name="Puginier C."/>
            <person name="Libourel C."/>
            <person name="Otte J."/>
            <person name="Skaloud P."/>
            <person name="Haon M."/>
            <person name="Grisel S."/>
            <person name="Petersen M."/>
            <person name="Berrin J.G."/>
            <person name="Delaux P.M."/>
            <person name="Dal Grande F."/>
            <person name="Keller J."/>
        </authorList>
    </citation>
    <scope>NUCLEOTIDE SEQUENCE [LARGE SCALE GENOMIC DNA]</scope>
    <source>
        <strain evidence="6 7">SAG 2043</strain>
    </source>
</reference>
<name>A0AAW1PDY3_9CHLO</name>
<comment type="similarity">
    <text evidence="1 3">Belongs to the nucleosome assembly protein (NAP) family.</text>
</comment>